<evidence type="ECO:0000256" key="3">
    <source>
        <dbReference type="ARBA" id="ARBA00023170"/>
    </source>
</evidence>
<protein>
    <recommendedName>
        <fullName evidence="2">non-specific serine/threonine protein kinase</fullName>
        <ecNumber evidence="2">2.7.11.1</ecNumber>
    </recommendedName>
</protein>
<dbReference type="SMART" id="SM00108">
    <property type="entry name" value="B_lectin"/>
    <property type="match status" value="1"/>
</dbReference>
<dbReference type="CDD" id="cd00028">
    <property type="entry name" value="B_lectin"/>
    <property type="match status" value="1"/>
</dbReference>
<organism evidence="8 9">
    <name type="scientific">Lolium multiflorum</name>
    <name type="common">Italian ryegrass</name>
    <name type="synonym">Lolium perenne subsp. multiflorum</name>
    <dbReference type="NCBI Taxonomy" id="4521"/>
    <lineage>
        <taxon>Eukaryota</taxon>
        <taxon>Viridiplantae</taxon>
        <taxon>Streptophyta</taxon>
        <taxon>Embryophyta</taxon>
        <taxon>Tracheophyta</taxon>
        <taxon>Spermatophyta</taxon>
        <taxon>Magnoliopsida</taxon>
        <taxon>Liliopsida</taxon>
        <taxon>Poales</taxon>
        <taxon>Poaceae</taxon>
        <taxon>BOP clade</taxon>
        <taxon>Pooideae</taxon>
        <taxon>Poodae</taxon>
        <taxon>Poeae</taxon>
        <taxon>Poeae Chloroplast Group 2 (Poeae type)</taxon>
        <taxon>Loliodinae</taxon>
        <taxon>Loliinae</taxon>
        <taxon>Lolium</taxon>
    </lineage>
</organism>
<dbReference type="InterPro" id="IPR036426">
    <property type="entry name" value="Bulb-type_lectin_dom_sf"/>
</dbReference>
<keyword evidence="6" id="KW-0732">Signal</keyword>
<evidence type="ECO:0000256" key="5">
    <source>
        <dbReference type="ARBA" id="ARBA00048679"/>
    </source>
</evidence>
<comment type="catalytic activity">
    <reaction evidence="5">
        <text>L-seryl-[protein] + ATP = O-phospho-L-seryl-[protein] + ADP + H(+)</text>
        <dbReference type="Rhea" id="RHEA:17989"/>
        <dbReference type="Rhea" id="RHEA-COMP:9863"/>
        <dbReference type="Rhea" id="RHEA-COMP:11604"/>
        <dbReference type="ChEBI" id="CHEBI:15378"/>
        <dbReference type="ChEBI" id="CHEBI:29999"/>
        <dbReference type="ChEBI" id="CHEBI:30616"/>
        <dbReference type="ChEBI" id="CHEBI:83421"/>
        <dbReference type="ChEBI" id="CHEBI:456216"/>
        <dbReference type="EC" id="2.7.11.1"/>
    </reaction>
</comment>
<dbReference type="GO" id="GO:0016020">
    <property type="term" value="C:membrane"/>
    <property type="evidence" value="ECO:0007669"/>
    <property type="project" value="UniProtKB-SubCell"/>
</dbReference>
<evidence type="ECO:0000313" key="8">
    <source>
        <dbReference type="EMBL" id="KAK1613627.1"/>
    </source>
</evidence>
<dbReference type="EMBL" id="JAUUTY010000006">
    <property type="protein sequence ID" value="KAK1613627.1"/>
    <property type="molecule type" value="Genomic_DNA"/>
</dbReference>
<evidence type="ECO:0000256" key="6">
    <source>
        <dbReference type="SAM" id="SignalP"/>
    </source>
</evidence>
<dbReference type="Pfam" id="PF01453">
    <property type="entry name" value="B_lectin"/>
    <property type="match status" value="1"/>
</dbReference>
<dbReference type="PROSITE" id="PS50927">
    <property type="entry name" value="BULB_LECTIN"/>
    <property type="match status" value="1"/>
</dbReference>
<dbReference type="Proteomes" id="UP001231189">
    <property type="component" value="Unassembled WGS sequence"/>
</dbReference>
<keyword evidence="3" id="KW-0675">Receptor</keyword>
<evidence type="ECO:0000259" key="7">
    <source>
        <dbReference type="PROSITE" id="PS50927"/>
    </source>
</evidence>
<reference evidence="8" key="1">
    <citation type="submission" date="2023-07" db="EMBL/GenBank/DDBJ databases">
        <title>A chromosome-level genome assembly of Lolium multiflorum.</title>
        <authorList>
            <person name="Chen Y."/>
            <person name="Copetti D."/>
            <person name="Kolliker R."/>
            <person name="Studer B."/>
        </authorList>
    </citation>
    <scope>NUCLEOTIDE SEQUENCE</scope>
    <source>
        <strain evidence="8">02402/16</strain>
        <tissue evidence="8">Leaf</tissue>
    </source>
</reference>
<feature type="domain" description="Bulb-type lectin" evidence="7">
    <location>
        <begin position="23"/>
        <end position="149"/>
    </location>
</feature>
<evidence type="ECO:0000256" key="1">
    <source>
        <dbReference type="ARBA" id="ARBA00004479"/>
    </source>
</evidence>
<name>A0AAD8R3G1_LOLMU</name>
<dbReference type="AlphaFoldDB" id="A0AAD8R3G1"/>
<dbReference type="EC" id="2.7.11.1" evidence="2"/>
<keyword evidence="9" id="KW-1185">Reference proteome</keyword>
<sequence length="180" mass="18838">MASGALPLGVLLALLCVGAVRAADTVAVGRPLTLGQTLVSHGRKFFQPDGGAAGSCYMGIWYHNIAVQTLVWVANRDTPVSDPSSSRLAITPDGNLALFDGTGSIAWSTKVNTSCWTGPKPKVLLVHVRPPANPIGDEAAVYEEEGSAFHGLYGSGQAAGSAPEGDEATVYEEEIFERRV</sequence>
<dbReference type="InterPro" id="IPR001480">
    <property type="entry name" value="Bulb-type_lectin_dom"/>
</dbReference>
<comment type="subcellular location">
    <subcellularLocation>
        <location evidence="1">Membrane</location>
        <topology evidence="1">Single-pass type I membrane protein</topology>
    </subcellularLocation>
</comment>
<evidence type="ECO:0000256" key="4">
    <source>
        <dbReference type="ARBA" id="ARBA00047899"/>
    </source>
</evidence>
<evidence type="ECO:0000313" key="9">
    <source>
        <dbReference type="Proteomes" id="UP001231189"/>
    </source>
</evidence>
<dbReference type="Gene3D" id="2.90.10.10">
    <property type="entry name" value="Bulb-type lectin domain"/>
    <property type="match status" value="1"/>
</dbReference>
<dbReference type="GO" id="GO:0051707">
    <property type="term" value="P:response to other organism"/>
    <property type="evidence" value="ECO:0007669"/>
    <property type="project" value="UniProtKB-ARBA"/>
</dbReference>
<dbReference type="GO" id="GO:0004674">
    <property type="term" value="F:protein serine/threonine kinase activity"/>
    <property type="evidence" value="ECO:0007669"/>
    <property type="project" value="UniProtKB-EC"/>
</dbReference>
<gene>
    <name evidence="8" type="ORF">QYE76_019144</name>
</gene>
<dbReference type="PANTHER" id="PTHR32444:SF235">
    <property type="entry name" value="OS01G0783900 PROTEIN"/>
    <property type="match status" value="1"/>
</dbReference>
<feature type="chain" id="PRO_5042263456" description="non-specific serine/threonine protein kinase" evidence="6">
    <location>
        <begin position="23"/>
        <end position="180"/>
    </location>
</feature>
<feature type="signal peptide" evidence="6">
    <location>
        <begin position="1"/>
        <end position="22"/>
    </location>
</feature>
<comment type="catalytic activity">
    <reaction evidence="4">
        <text>L-threonyl-[protein] + ATP = O-phospho-L-threonyl-[protein] + ADP + H(+)</text>
        <dbReference type="Rhea" id="RHEA:46608"/>
        <dbReference type="Rhea" id="RHEA-COMP:11060"/>
        <dbReference type="Rhea" id="RHEA-COMP:11605"/>
        <dbReference type="ChEBI" id="CHEBI:15378"/>
        <dbReference type="ChEBI" id="CHEBI:30013"/>
        <dbReference type="ChEBI" id="CHEBI:30616"/>
        <dbReference type="ChEBI" id="CHEBI:61977"/>
        <dbReference type="ChEBI" id="CHEBI:456216"/>
        <dbReference type="EC" id="2.7.11.1"/>
    </reaction>
</comment>
<dbReference type="PANTHER" id="PTHR32444">
    <property type="entry name" value="BULB-TYPE LECTIN DOMAIN-CONTAINING PROTEIN"/>
    <property type="match status" value="1"/>
</dbReference>
<proteinExistence type="predicted"/>
<dbReference type="SUPFAM" id="SSF51110">
    <property type="entry name" value="alpha-D-mannose-specific plant lectins"/>
    <property type="match status" value="1"/>
</dbReference>
<evidence type="ECO:0000256" key="2">
    <source>
        <dbReference type="ARBA" id="ARBA00012513"/>
    </source>
</evidence>
<comment type="caution">
    <text evidence="8">The sequence shown here is derived from an EMBL/GenBank/DDBJ whole genome shotgun (WGS) entry which is preliminary data.</text>
</comment>
<accession>A0AAD8R3G1</accession>